<dbReference type="Proteomes" id="UP000516022">
    <property type="component" value="Genome"/>
</dbReference>
<evidence type="ECO:0000313" key="2">
    <source>
        <dbReference type="Proteomes" id="UP000516022"/>
    </source>
</evidence>
<dbReference type="EMBL" id="MT510732">
    <property type="protein sequence ID" value="QNN80116.1"/>
    <property type="molecule type" value="Genomic_DNA"/>
</dbReference>
<proteinExistence type="predicted"/>
<protein>
    <submittedName>
        <fullName evidence="1">Uncharacterized protein</fullName>
    </submittedName>
</protein>
<reference evidence="1 2" key="1">
    <citation type="journal article" date="2017" name="Virology (Lond)">
        <title>Molecular epidemiology of Epizootic haematopoietic necrosis virus (EHNV).</title>
        <authorList>
            <person name="Hick P.M."/>
            <person name="Subramaniam K."/>
            <person name="Thompson P.M."/>
            <person name="Waltzek T.B."/>
            <person name="Becker J.A."/>
            <person name="Whittington R.J."/>
        </authorList>
    </citation>
    <scope>NUCLEOTIDE SEQUENCE [LARGE SCALE GENOMIC DNA]</scope>
    <source>
        <strain evidence="1">V017</strain>
    </source>
</reference>
<organism evidence="1 2">
    <name type="scientific">Epizootic haematopoietic necrosis virus</name>
    <dbReference type="NCBI Taxonomy" id="100217"/>
    <lineage>
        <taxon>Viruses</taxon>
        <taxon>Varidnaviria</taxon>
        <taxon>Bamfordvirae</taxon>
        <taxon>Nucleocytoviricota</taxon>
        <taxon>Megaviricetes</taxon>
        <taxon>Pimascovirales</taxon>
        <taxon>Pimascovirales incertae sedis</taxon>
        <taxon>Iridoviridae</taxon>
        <taxon>Alphairidovirinae</taxon>
        <taxon>Ranavirus</taxon>
        <taxon>Ranavirus perca1</taxon>
    </lineage>
</organism>
<accession>A0A7G9TJ41</accession>
<sequence length="212" mass="24275">MSWLKHSVTFTVERRNGGTPVTSVSKRCSYKPKVKSTPDSPKDYTIAGTLDTRDVESSVFTCEGIGSDVADRLVRGLWSQVTDGDCGFHTRHESTDHSEFWFDGRWSGDRAEYEDAYLGARGFSFEEMPDRLTAVLNRYEMYFLKDQKFSLSGTIRINDKTQSEYGSVWCPGLSITGLHHDAIDHNRFEEMETEILEYLGPWVQAEYRRIKG</sequence>
<name>A0A7G9TJ41_9VIRU</name>
<gene>
    <name evidence="1" type="primary">6</name>
</gene>
<evidence type="ECO:0000313" key="1">
    <source>
        <dbReference type="EMBL" id="QNN80116.1"/>
    </source>
</evidence>